<keyword evidence="2" id="KW-0812">Transmembrane</keyword>
<dbReference type="Gramene" id="TKW23376">
    <property type="protein sequence ID" value="TKW23376"/>
    <property type="gene ID" value="SEVIR_4G288001v2"/>
</dbReference>
<accession>A0A4U6V2Z6</accession>
<gene>
    <name evidence="3" type="ORF">SEVIR_4G288001v2</name>
</gene>
<evidence type="ECO:0000313" key="3">
    <source>
        <dbReference type="EMBL" id="TKW23378.1"/>
    </source>
</evidence>
<dbReference type="EMBL" id="CM016555">
    <property type="protein sequence ID" value="TKW23376.1"/>
    <property type="molecule type" value="Genomic_DNA"/>
</dbReference>
<name>A0A4U6V2Z6_SETVI</name>
<dbReference type="Proteomes" id="UP000298652">
    <property type="component" value="Chromosome 4"/>
</dbReference>
<feature type="region of interest" description="Disordered" evidence="1">
    <location>
        <begin position="16"/>
        <end position="46"/>
    </location>
</feature>
<dbReference type="AlphaFoldDB" id="A0A4U6V2Z6"/>
<keyword evidence="2" id="KW-0472">Membrane</keyword>
<organism evidence="3 4">
    <name type="scientific">Setaria viridis</name>
    <name type="common">Green bristlegrass</name>
    <name type="synonym">Setaria italica subsp. viridis</name>
    <dbReference type="NCBI Taxonomy" id="4556"/>
    <lineage>
        <taxon>Eukaryota</taxon>
        <taxon>Viridiplantae</taxon>
        <taxon>Streptophyta</taxon>
        <taxon>Embryophyta</taxon>
        <taxon>Tracheophyta</taxon>
        <taxon>Spermatophyta</taxon>
        <taxon>Magnoliopsida</taxon>
        <taxon>Liliopsida</taxon>
        <taxon>Poales</taxon>
        <taxon>Poaceae</taxon>
        <taxon>PACMAD clade</taxon>
        <taxon>Panicoideae</taxon>
        <taxon>Panicodae</taxon>
        <taxon>Paniceae</taxon>
        <taxon>Cenchrinae</taxon>
        <taxon>Setaria</taxon>
    </lineage>
</organism>
<dbReference type="Gramene" id="TKW23378">
    <property type="protein sequence ID" value="TKW23378"/>
    <property type="gene ID" value="SEVIR_4G288001v2"/>
</dbReference>
<sequence>MAAALRCLVRKMARAPPSHHPRLYSGLGRSSPTPSSPPPTSIKDPTLDKENLIKLERAKAQFITTTNTCVCILMFGGSLYFTFVKPKLNELRDRVEALSRKVARLKKEEDVRQANNMQTSAGGHEKDPGGHQA</sequence>
<keyword evidence="4" id="KW-1185">Reference proteome</keyword>
<dbReference type="EMBL" id="CM016555">
    <property type="protein sequence ID" value="TKW23378.1"/>
    <property type="molecule type" value="Genomic_DNA"/>
</dbReference>
<keyword evidence="2" id="KW-1133">Transmembrane helix</keyword>
<evidence type="ECO:0000256" key="1">
    <source>
        <dbReference type="SAM" id="MobiDB-lite"/>
    </source>
</evidence>
<reference evidence="3 4" key="1">
    <citation type="submission" date="2019-03" db="EMBL/GenBank/DDBJ databases">
        <title>WGS assembly of Setaria viridis.</title>
        <authorList>
            <person name="Huang P."/>
            <person name="Jenkins J."/>
            <person name="Grimwood J."/>
            <person name="Barry K."/>
            <person name="Healey A."/>
            <person name="Mamidi S."/>
            <person name="Sreedasyam A."/>
            <person name="Shu S."/>
            <person name="Feldman M."/>
            <person name="Wu J."/>
            <person name="Yu Y."/>
            <person name="Chen C."/>
            <person name="Johnson J."/>
            <person name="Rokhsar D."/>
            <person name="Baxter I."/>
            <person name="Schmutz J."/>
            <person name="Brutnell T."/>
            <person name="Kellogg E."/>
        </authorList>
    </citation>
    <scope>NUCLEOTIDE SEQUENCE [LARGE SCALE GENOMIC DNA]</scope>
    <source>
        <strain evidence="4">cv. A10</strain>
    </source>
</reference>
<proteinExistence type="predicted"/>
<feature type="region of interest" description="Disordered" evidence="1">
    <location>
        <begin position="108"/>
        <end position="133"/>
    </location>
</feature>
<evidence type="ECO:0000256" key="2">
    <source>
        <dbReference type="SAM" id="Phobius"/>
    </source>
</evidence>
<feature type="compositionally biased region" description="Basic and acidic residues" evidence="1">
    <location>
        <begin position="123"/>
        <end position="133"/>
    </location>
</feature>
<protein>
    <submittedName>
        <fullName evidence="3">Uncharacterized protein</fullName>
    </submittedName>
</protein>
<feature type="transmembrane region" description="Helical" evidence="2">
    <location>
        <begin position="62"/>
        <end position="84"/>
    </location>
</feature>
<evidence type="ECO:0000313" key="4">
    <source>
        <dbReference type="Proteomes" id="UP000298652"/>
    </source>
</evidence>